<evidence type="ECO:0000313" key="2">
    <source>
        <dbReference type="EMBL" id="PVU90113.1"/>
    </source>
</evidence>
<protein>
    <submittedName>
        <fullName evidence="2">Uncharacterized protein</fullName>
    </submittedName>
</protein>
<feature type="region of interest" description="Disordered" evidence="1">
    <location>
        <begin position="1"/>
        <end position="116"/>
    </location>
</feature>
<name>A0A2T9YCQ1_9FUNG</name>
<dbReference type="EMBL" id="MBFT01000154">
    <property type="protein sequence ID" value="PVU96269.1"/>
    <property type="molecule type" value="Genomic_DNA"/>
</dbReference>
<feature type="region of interest" description="Disordered" evidence="1">
    <location>
        <begin position="252"/>
        <end position="345"/>
    </location>
</feature>
<proteinExistence type="predicted"/>
<reference evidence="2 5" key="1">
    <citation type="journal article" date="2018" name="MBio">
        <title>Comparative Genomics Reveals the Core Gene Toolbox for the Fungus-Insect Symbiosis.</title>
        <authorList>
            <person name="Wang Y."/>
            <person name="Stata M."/>
            <person name="Wang W."/>
            <person name="Stajich J.E."/>
            <person name="White M.M."/>
            <person name="Moncalvo J.M."/>
        </authorList>
    </citation>
    <scope>NUCLEOTIDE SEQUENCE [LARGE SCALE GENOMIC DNA]</scope>
    <source>
        <strain evidence="2 5">AUS-77-4</strain>
    </source>
</reference>
<dbReference type="EMBL" id="MBFT01000413">
    <property type="protein sequence ID" value="PVU91490.1"/>
    <property type="molecule type" value="Genomic_DNA"/>
</dbReference>
<feature type="compositionally biased region" description="Basic and acidic residues" evidence="1">
    <location>
        <begin position="102"/>
        <end position="113"/>
    </location>
</feature>
<comment type="caution">
    <text evidence="2">The sequence shown here is derived from an EMBL/GenBank/DDBJ whole genome shotgun (WGS) entry which is preliminary data.</text>
</comment>
<accession>A0A2T9YCQ1</accession>
<evidence type="ECO:0000313" key="5">
    <source>
        <dbReference type="Proteomes" id="UP000245699"/>
    </source>
</evidence>
<dbReference type="Proteomes" id="UP000245699">
    <property type="component" value="Unassembled WGS sequence"/>
</dbReference>
<feature type="compositionally biased region" description="Basic and acidic residues" evidence="1">
    <location>
        <begin position="297"/>
        <end position="324"/>
    </location>
</feature>
<feature type="compositionally biased region" description="Low complexity" evidence="1">
    <location>
        <begin position="24"/>
        <end position="36"/>
    </location>
</feature>
<evidence type="ECO:0000313" key="4">
    <source>
        <dbReference type="EMBL" id="PVU96269.1"/>
    </source>
</evidence>
<organism evidence="2 5">
    <name type="scientific">Furculomyces boomerangus</name>
    <dbReference type="NCBI Taxonomy" id="61424"/>
    <lineage>
        <taxon>Eukaryota</taxon>
        <taxon>Fungi</taxon>
        <taxon>Fungi incertae sedis</taxon>
        <taxon>Zoopagomycota</taxon>
        <taxon>Kickxellomycotina</taxon>
        <taxon>Harpellomycetes</taxon>
        <taxon>Harpellales</taxon>
        <taxon>Harpellaceae</taxon>
        <taxon>Furculomyces</taxon>
    </lineage>
</organism>
<sequence length="501" mass="57197">MDKENPKQTHTGSGSLQKTDTEYIQSKIESEIISQINNTTPPKQLVNPPDIIKTLHTDSGVKQLDSDLDESDNSTSFSDDDLKHKQEKSKLDGSDSETESNENDKPNSSETKRHGLAFPSDKKISIVDGIVVEDVSVDKVMDIMEKSRFKDQSAMPSDSYYKKMADHNITLAMEDIEKLKYKDQEFIPKEEQAANSLFEITEKLNNINIPQYNDKQRVELDPKREREMFFAHIVGQLNNIDEQQVAVHSIPRSRKSFEVIPDNQDENEPSTSKKDDNQIPSYDKNTSSDEQVQNVDTENKEIHNKEEKTKTREKSIEMENHISEFLKGMNSKNKRKSTPRSKQSIVRASSFDSGVMSYKPQNEKYTDEKTGRNYSLAEGTYADSQTKNGLTMEERKAKGLTHKKLSRSITISNENYKGTTPKKEVGIYNSSEYEINTTGKQKRKYVYSMQRAVHPLTKTLNSIDFSLSKLNSGYRAYNDQRAVLKPKKKTVTKQISSIVLL</sequence>
<feature type="compositionally biased region" description="Basic and acidic residues" evidence="1">
    <location>
        <begin position="80"/>
        <end position="93"/>
    </location>
</feature>
<dbReference type="AlphaFoldDB" id="A0A2T9YCQ1"/>
<evidence type="ECO:0000313" key="3">
    <source>
        <dbReference type="EMBL" id="PVU91490.1"/>
    </source>
</evidence>
<feature type="compositionally biased region" description="Polar residues" evidence="1">
    <location>
        <begin position="8"/>
        <end position="18"/>
    </location>
</feature>
<feature type="compositionally biased region" description="Polar residues" evidence="1">
    <location>
        <begin position="278"/>
        <end position="296"/>
    </location>
</feature>
<keyword evidence="5" id="KW-1185">Reference proteome</keyword>
<dbReference type="EMBL" id="MBFT01000500">
    <property type="protein sequence ID" value="PVU90113.1"/>
    <property type="molecule type" value="Genomic_DNA"/>
</dbReference>
<evidence type="ECO:0000256" key="1">
    <source>
        <dbReference type="SAM" id="MobiDB-lite"/>
    </source>
</evidence>
<gene>
    <name evidence="4" type="ORF">BB559_002451</name>
    <name evidence="3" type="ORF">BB559_004087</name>
    <name evidence="2" type="ORF">BB559_004785</name>
</gene>
<dbReference type="OrthoDB" id="5567702at2759"/>